<dbReference type="KEGG" id="acx:Achr_18310"/>
<feature type="domain" description="Chalcone/stilbene synthase C-terminal" evidence="3">
    <location>
        <begin position="272"/>
        <end position="408"/>
    </location>
</feature>
<dbReference type="GO" id="GO:0016747">
    <property type="term" value="F:acyltransferase activity, transferring groups other than amino-acyl groups"/>
    <property type="evidence" value="ECO:0007669"/>
    <property type="project" value="InterPro"/>
</dbReference>
<comment type="similarity">
    <text evidence="1">Belongs to the thiolase-like superfamily. Chalcone/stilbene synthases family.</text>
</comment>
<reference evidence="4 5" key="1">
    <citation type="journal article" date="2015" name="PLoS ONE">
        <title>Azotobacter Genomes: The Genome of Azotobacter chroococcum NCIMB 8003 (ATCC 4412).</title>
        <authorList>
            <person name="Robson R.L."/>
            <person name="Jones R."/>
            <person name="Robson R.M."/>
            <person name="Schwartz A."/>
            <person name="Richardson T.H."/>
        </authorList>
    </citation>
    <scope>NUCLEOTIDE SEQUENCE [LARGE SCALE GENOMIC DNA]</scope>
    <source>
        <strain evidence="4 5">NCIMB 8003</strain>
    </source>
</reference>
<dbReference type="Proteomes" id="UP000068210">
    <property type="component" value="Chromosome"/>
</dbReference>
<name>A0A0C4WLY8_9GAMM</name>
<dbReference type="SUPFAM" id="SSF53901">
    <property type="entry name" value="Thiolase-like"/>
    <property type="match status" value="2"/>
</dbReference>
<dbReference type="EMBL" id="CP010415">
    <property type="protein sequence ID" value="AJE21286.1"/>
    <property type="molecule type" value="Genomic_DNA"/>
</dbReference>
<evidence type="ECO:0000313" key="4">
    <source>
        <dbReference type="EMBL" id="AJE21286.1"/>
    </source>
</evidence>
<protein>
    <submittedName>
        <fullName evidence="4">Type III polyketide synthase</fullName>
    </submittedName>
</protein>
<dbReference type="GO" id="GO:0030639">
    <property type="term" value="P:polyketide biosynthetic process"/>
    <property type="evidence" value="ECO:0007669"/>
    <property type="project" value="TreeGrafter"/>
</dbReference>
<dbReference type="PANTHER" id="PTHR11877">
    <property type="entry name" value="HYDROXYMETHYLGLUTARYL-COA SYNTHASE"/>
    <property type="match status" value="1"/>
</dbReference>
<dbReference type="STRING" id="1328314.Achr_18310"/>
<gene>
    <name evidence="4" type="primary">arsC</name>
    <name evidence="4" type="ORF">Achr_18310</name>
</gene>
<evidence type="ECO:0000256" key="2">
    <source>
        <dbReference type="ARBA" id="ARBA00022679"/>
    </source>
</evidence>
<dbReference type="InterPro" id="IPR011141">
    <property type="entry name" value="Polyketide_synthase_type-III"/>
</dbReference>
<dbReference type="AlphaFoldDB" id="A0A0C4WLY8"/>
<dbReference type="RefSeq" id="WP_039803744.1">
    <property type="nucleotide sequence ID" value="NZ_CP010415.1"/>
</dbReference>
<accession>A0A0C4WLY8</accession>
<keyword evidence="2" id="KW-0808">Transferase</keyword>
<dbReference type="InterPro" id="IPR012328">
    <property type="entry name" value="Chalcone/stilbene_synt_C"/>
</dbReference>
<sequence>MNDMVNPNGAVLTGFTPVQMAKPIPQRITLELTAYAFAKAHCLNNGITDDEGFAQVYQTVKEKFDKYAVSPAQIRQRQLVYFPKLTDIRFGEGNFDVADPEPEEAHLRLFDIKKDPRGADLKVRHESFARVVEEGVERMYAADAPAPDDLIHVTCTGYLSPSPVEHVVSRRKWFETTVTHSYAMGCYGAFPAIKMAHGMLVSSRCGVTPIKHRVDIVHTELMSAHNNITEWRADNIISATLFSDGLIKYSVLSEEELRRQGLRGLRILAMSEHLLPDSTDTMTGVPGPYQYVMSLSPLVPVIIKRHVKAFVVDLLQRAGMDFERDKDALSFAVHPGGPKIVEHVQEELDLSEDQVAISKGVFFEHGNMSSSTIPHILMQHLEEATVGTRIVCLGFGPGLTITGLVLEKI</sequence>
<evidence type="ECO:0000259" key="3">
    <source>
        <dbReference type="Pfam" id="PF02797"/>
    </source>
</evidence>
<proteinExistence type="inferred from homology"/>
<evidence type="ECO:0000313" key="5">
    <source>
        <dbReference type="Proteomes" id="UP000068210"/>
    </source>
</evidence>
<dbReference type="InterPro" id="IPR016039">
    <property type="entry name" value="Thiolase-like"/>
</dbReference>
<dbReference type="HOGENOM" id="CLU_034992_0_2_6"/>
<evidence type="ECO:0000256" key="1">
    <source>
        <dbReference type="ARBA" id="ARBA00005531"/>
    </source>
</evidence>
<organism evidence="4 5">
    <name type="scientific">Azotobacter chroococcum NCIMB 8003</name>
    <dbReference type="NCBI Taxonomy" id="1328314"/>
    <lineage>
        <taxon>Bacteria</taxon>
        <taxon>Pseudomonadati</taxon>
        <taxon>Pseudomonadota</taxon>
        <taxon>Gammaproteobacteria</taxon>
        <taxon>Pseudomonadales</taxon>
        <taxon>Pseudomonadaceae</taxon>
        <taxon>Azotobacter</taxon>
    </lineage>
</organism>
<dbReference type="PANTHER" id="PTHR11877:SF46">
    <property type="entry name" value="TYPE III POLYKETIDE SYNTHASE A"/>
    <property type="match status" value="1"/>
</dbReference>
<dbReference type="Pfam" id="PF02797">
    <property type="entry name" value="Chal_sti_synt_C"/>
    <property type="match status" value="1"/>
</dbReference>
<keyword evidence="5" id="KW-1185">Reference proteome</keyword>
<dbReference type="Gene3D" id="3.40.47.10">
    <property type="match status" value="1"/>
</dbReference>